<keyword evidence="2" id="KW-1185">Reference proteome</keyword>
<reference evidence="1 2" key="1">
    <citation type="submission" date="2024-05" db="EMBL/GenBank/DDBJ databases">
        <authorList>
            <person name="Wallberg A."/>
        </authorList>
    </citation>
    <scope>NUCLEOTIDE SEQUENCE [LARGE SCALE GENOMIC DNA]</scope>
</reference>
<proteinExistence type="predicted"/>
<sequence length="190" mass="21804">MACCSQLFFILNNGNNKNNKTLLNGPESLQRFERMGNTSDSNVLKGFGWRSFPTMQKSNLTQKQHLENFTFHSHNYTEGGEKGRNSRMKKEMDINKLDLHIESTNNDEPTTDKKVVKHVVKENEKSIIRKETHGIKGFRKSDNIHSIFVIRNGVKEELTGAPRKINNMSQRICENINSKIIQVSLLGNEK</sequence>
<comment type="caution">
    <text evidence="1">The sequence shown here is derived from an EMBL/GenBank/DDBJ whole genome shotgun (WGS) entry which is preliminary data.</text>
</comment>
<name>A0AAV2SFB7_MEGNR</name>
<accession>A0AAV2SFB7</accession>
<dbReference type="AlphaFoldDB" id="A0AAV2SFB7"/>
<evidence type="ECO:0000313" key="1">
    <source>
        <dbReference type="EMBL" id="CAL4184757.1"/>
    </source>
</evidence>
<dbReference type="EMBL" id="CAXKWB010062035">
    <property type="protein sequence ID" value="CAL4184757.1"/>
    <property type="molecule type" value="Genomic_DNA"/>
</dbReference>
<gene>
    <name evidence="1" type="ORF">MNOR_LOCUS35881</name>
</gene>
<protein>
    <submittedName>
        <fullName evidence="1">Uncharacterized protein</fullName>
    </submittedName>
</protein>
<evidence type="ECO:0000313" key="2">
    <source>
        <dbReference type="Proteomes" id="UP001497623"/>
    </source>
</evidence>
<dbReference type="Proteomes" id="UP001497623">
    <property type="component" value="Unassembled WGS sequence"/>
</dbReference>
<organism evidence="1 2">
    <name type="scientific">Meganyctiphanes norvegica</name>
    <name type="common">Northern krill</name>
    <name type="synonym">Thysanopoda norvegica</name>
    <dbReference type="NCBI Taxonomy" id="48144"/>
    <lineage>
        <taxon>Eukaryota</taxon>
        <taxon>Metazoa</taxon>
        <taxon>Ecdysozoa</taxon>
        <taxon>Arthropoda</taxon>
        <taxon>Crustacea</taxon>
        <taxon>Multicrustacea</taxon>
        <taxon>Malacostraca</taxon>
        <taxon>Eumalacostraca</taxon>
        <taxon>Eucarida</taxon>
        <taxon>Euphausiacea</taxon>
        <taxon>Euphausiidae</taxon>
        <taxon>Meganyctiphanes</taxon>
    </lineage>
</organism>